<comment type="caution">
    <text evidence="2">The sequence shown here is derived from an EMBL/GenBank/DDBJ whole genome shotgun (WGS) entry which is preliminary data.</text>
</comment>
<dbReference type="InterPro" id="IPR037401">
    <property type="entry name" value="SnoaL-like"/>
</dbReference>
<dbReference type="AlphaFoldDB" id="A0A852RJB1"/>
<dbReference type="InterPro" id="IPR032710">
    <property type="entry name" value="NTF2-like_dom_sf"/>
</dbReference>
<proteinExistence type="predicted"/>
<evidence type="ECO:0000313" key="3">
    <source>
        <dbReference type="Proteomes" id="UP000582231"/>
    </source>
</evidence>
<dbReference type="Gene3D" id="3.10.450.50">
    <property type="match status" value="1"/>
</dbReference>
<sequence length="129" mass="14534">MSQQPVVDRFLEAVRLARIDECDDVWAPGATLAATVPNWRFHRTGPEQIRATYRGWFADPGRFEEFRRSPVAGGEVVEYLLTWTERGIPHAAHHLHWLEVADDRIVADVVVCGGRWPASLLAEMEAADA</sequence>
<evidence type="ECO:0000313" key="2">
    <source>
        <dbReference type="EMBL" id="NYD33581.1"/>
    </source>
</evidence>
<dbReference type="Pfam" id="PF12680">
    <property type="entry name" value="SnoaL_2"/>
    <property type="match status" value="1"/>
</dbReference>
<dbReference type="Proteomes" id="UP000582231">
    <property type="component" value="Unassembled WGS sequence"/>
</dbReference>
<reference evidence="2 3" key="1">
    <citation type="submission" date="2020-07" db="EMBL/GenBank/DDBJ databases">
        <title>Sequencing the genomes of 1000 actinobacteria strains.</title>
        <authorList>
            <person name="Klenk H.-P."/>
        </authorList>
    </citation>
    <scope>NUCLEOTIDE SEQUENCE [LARGE SCALE GENOMIC DNA]</scope>
    <source>
        <strain evidence="2 3">DSM 19082</strain>
    </source>
</reference>
<dbReference type="RefSeq" id="WP_179729601.1">
    <property type="nucleotide sequence ID" value="NZ_BAABEF010000001.1"/>
</dbReference>
<dbReference type="EMBL" id="JACCBF010000001">
    <property type="protein sequence ID" value="NYD33581.1"/>
    <property type="molecule type" value="Genomic_DNA"/>
</dbReference>
<dbReference type="SUPFAM" id="SSF54427">
    <property type="entry name" value="NTF2-like"/>
    <property type="match status" value="1"/>
</dbReference>
<gene>
    <name evidence="2" type="ORF">BJ958_005127</name>
</gene>
<organism evidence="2 3">
    <name type="scientific">Nocardioides kongjuensis</name>
    <dbReference type="NCBI Taxonomy" id="349522"/>
    <lineage>
        <taxon>Bacteria</taxon>
        <taxon>Bacillati</taxon>
        <taxon>Actinomycetota</taxon>
        <taxon>Actinomycetes</taxon>
        <taxon>Propionibacteriales</taxon>
        <taxon>Nocardioidaceae</taxon>
        <taxon>Nocardioides</taxon>
    </lineage>
</organism>
<protein>
    <recommendedName>
        <fullName evidence="1">SnoaL-like domain-containing protein</fullName>
    </recommendedName>
</protein>
<feature type="domain" description="SnoaL-like" evidence="1">
    <location>
        <begin position="7"/>
        <end position="106"/>
    </location>
</feature>
<evidence type="ECO:0000259" key="1">
    <source>
        <dbReference type="Pfam" id="PF12680"/>
    </source>
</evidence>
<accession>A0A852RJB1</accession>
<keyword evidence="3" id="KW-1185">Reference proteome</keyword>
<name>A0A852RJB1_9ACTN</name>